<dbReference type="Pfam" id="PF14622">
    <property type="entry name" value="Ribonucleas_3_3"/>
    <property type="match status" value="1"/>
</dbReference>
<comment type="function">
    <text evidence="11">Digests double-stranded RNA. Involved in the processing of primary rRNA transcript to yield the immediate precursors to the large and small rRNAs (23S and 16S). Processes some mRNAs, and tRNAs when they are encoded in the rRNA operon. Processes pre-crRNA and tracrRNA of type II CRISPR loci if present in the organism.</text>
</comment>
<keyword evidence="10" id="KW-0694">RNA-binding</keyword>
<dbReference type="Gene3D" id="1.10.1520.10">
    <property type="entry name" value="Ribonuclease III domain"/>
    <property type="match status" value="1"/>
</dbReference>
<dbReference type="FunFam" id="1.10.1520.10:FF:000001">
    <property type="entry name" value="Ribonuclease 3"/>
    <property type="match status" value="1"/>
</dbReference>
<keyword evidence="8" id="KW-0378">Hydrolase</keyword>
<evidence type="ECO:0000259" key="13">
    <source>
        <dbReference type="PROSITE" id="PS50142"/>
    </source>
</evidence>
<evidence type="ECO:0000256" key="11">
    <source>
        <dbReference type="ARBA" id="ARBA00049596"/>
    </source>
</evidence>
<dbReference type="Proteomes" id="UP000176633">
    <property type="component" value="Unassembled WGS sequence"/>
</dbReference>
<feature type="domain" description="RNase III" evidence="13">
    <location>
        <begin position="3"/>
        <end position="131"/>
    </location>
</feature>
<organism evidence="14 15">
    <name type="scientific">Candidatus Jorgensenbacteria bacterium RIFCSPLOWO2_12_FULL_42_11</name>
    <dbReference type="NCBI Taxonomy" id="1798473"/>
    <lineage>
        <taxon>Bacteria</taxon>
        <taxon>Candidatus Joergenseniibacteriota</taxon>
    </lineage>
</organism>
<evidence type="ECO:0000256" key="5">
    <source>
        <dbReference type="ARBA" id="ARBA00022722"/>
    </source>
</evidence>
<proteinExistence type="inferred from homology"/>
<dbReference type="GO" id="GO:0003723">
    <property type="term" value="F:RNA binding"/>
    <property type="evidence" value="ECO:0007669"/>
    <property type="project" value="UniProtKB-KW"/>
</dbReference>
<feature type="non-terminal residue" evidence="14">
    <location>
        <position position="137"/>
    </location>
</feature>
<keyword evidence="4" id="KW-0507">mRNA processing</keyword>
<evidence type="ECO:0000256" key="2">
    <source>
        <dbReference type="ARBA" id="ARBA00010183"/>
    </source>
</evidence>
<comment type="caution">
    <text evidence="14">The sequence shown here is derived from an EMBL/GenBank/DDBJ whole genome shotgun (WGS) entry which is preliminary data.</text>
</comment>
<dbReference type="NCBIfam" id="TIGR02191">
    <property type="entry name" value="RNaseIII"/>
    <property type="match status" value="1"/>
</dbReference>
<keyword evidence="3" id="KW-0698">rRNA processing</keyword>
<comment type="catalytic activity">
    <reaction evidence="1">
        <text>Endonucleolytic cleavage to 5'-phosphomonoester.</text>
        <dbReference type="EC" id="3.1.26.3"/>
    </reaction>
</comment>
<keyword evidence="9" id="KW-0460">Magnesium</keyword>
<dbReference type="InterPro" id="IPR011907">
    <property type="entry name" value="RNase_III"/>
</dbReference>
<sequence>MDLSNLEKKIKIEFKNRSLLKEALTHRSYLNENPKMGPHNERMEFLGDSVLELITSEFLFKKYPDQAEGQLTVLRAALINYQILARVAREIGLENYIFLSKGEAKDTGKGREAILANAFEALLAAIYLDRGYKLSHD</sequence>
<accession>A0A1F6C0Y8</accession>
<dbReference type="AlphaFoldDB" id="A0A1F6C0Y8"/>
<evidence type="ECO:0000256" key="1">
    <source>
        <dbReference type="ARBA" id="ARBA00000109"/>
    </source>
</evidence>
<evidence type="ECO:0000313" key="14">
    <source>
        <dbReference type="EMBL" id="OGG42831.1"/>
    </source>
</evidence>
<dbReference type="STRING" id="1798473.A3G50_02960"/>
<comment type="similarity">
    <text evidence="2">Belongs to the ribonuclease III family.</text>
</comment>
<evidence type="ECO:0000256" key="9">
    <source>
        <dbReference type="ARBA" id="ARBA00022842"/>
    </source>
</evidence>
<dbReference type="SUPFAM" id="SSF69065">
    <property type="entry name" value="RNase III domain-like"/>
    <property type="match status" value="1"/>
</dbReference>
<evidence type="ECO:0000256" key="12">
    <source>
        <dbReference type="NCBIfam" id="TIGR02191"/>
    </source>
</evidence>
<dbReference type="GO" id="GO:0046872">
    <property type="term" value="F:metal ion binding"/>
    <property type="evidence" value="ECO:0007669"/>
    <property type="project" value="UniProtKB-KW"/>
</dbReference>
<dbReference type="CDD" id="cd00593">
    <property type="entry name" value="RIBOc"/>
    <property type="match status" value="1"/>
</dbReference>
<gene>
    <name evidence="14" type="ORF">A3G50_02960</name>
</gene>
<evidence type="ECO:0000256" key="8">
    <source>
        <dbReference type="ARBA" id="ARBA00022801"/>
    </source>
</evidence>
<evidence type="ECO:0000256" key="3">
    <source>
        <dbReference type="ARBA" id="ARBA00022552"/>
    </source>
</evidence>
<dbReference type="PROSITE" id="PS00517">
    <property type="entry name" value="RNASE_3_1"/>
    <property type="match status" value="1"/>
</dbReference>
<dbReference type="PANTHER" id="PTHR14950">
    <property type="entry name" value="DICER-RELATED"/>
    <property type="match status" value="1"/>
</dbReference>
<dbReference type="GO" id="GO:0006397">
    <property type="term" value="P:mRNA processing"/>
    <property type="evidence" value="ECO:0007669"/>
    <property type="project" value="UniProtKB-KW"/>
</dbReference>
<dbReference type="PANTHER" id="PTHR14950:SF37">
    <property type="entry name" value="ENDORIBONUCLEASE DICER"/>
    <property type="match status" value="1"/>
</dbReference>
<evidence type="ECO:0000256" key="4">
    <source>
        <dbReference type="ARBA" id="ARBA00022664"/>
    </source>
</evidence>
<evidence type="ECO:0000256" key="6">
    <source>
        <dbReference type="ARBA" id="ARBA00022723"/>
    </source>
</evidence>
<dbReference type="PROSITE" id="PS50142">
    <property type="entry name" value="RNASE_3_2"/>
    <property type="match status" value="1"/>
</dbReference>
<dbReference type="SMART" id="SM00535">
    <property type="entry name" value="RIBOc"/>
    <property type="match status" value="1"/>
</dbReference>
<keyword evidence="7" id="KW-0255">Endonuclease</keyword>
<keyword evidence="5" id="KW-0540">Nuclease</keyword>
<dbReference type="EMBL" id="MFKM01000037">
    <property type="protein sequence ID" value="OGG42831.1"/>
    <property type="molecule type" value="Genomic_DNA"/>
</dbReference>
<evidence type="ECO:0000256" key="10">
    <source>
        <dbReference type="ARBA" id="ARBA00022884"/>
    </source>
</evidence>
<dbReference type="InterPro" id="IPR036389">
    <property type="entry name" value="RNase_III_sf"/>
</dbReference>
<dbReference type="EC" id="3.1.26.3" evidence="12"/>
<keyword evidence="6" id="KW-0479">Metal-binding</keyword>
<protein>
    <recommendedName>
        <fullName evidence="12">Ribonuclease III</fullName>
        <ecNumber evidence="12">3.1.26.3</ecNumber>
    </recommendedName>
</protein>
<dbReference type="GO" id="GO:0006364">
    <property type="term" value="P:rRNA processing"/>
    <property type="evidence" value="ECO:0007669"/>
    <property type="project" value="UniProtKB-KW"/>
</dbReference>
<evidence type="ECO:0000256" key="7">
    <source>
        <dbReference type="ARBA" id="ARBA00022759"/>
    </source>
</evidence>
<dbReference type="InterPro" id="IPR000999">
    <property type="entry name" value="RNase_III_dom"/>
</dbReference>
<evidence type="ECO:0000313" key="15">
    <source>
        <dbReference type="Proteomes" id="UP000176633"/>
    </source>
</evidence>
<name>A0A1F6C0Y8_9BACT</name>
<dbReference type="GO" id="GO:0004525">
    <property type="term" value="F:ribonuclease III activity"/>
    <property type="evidence" value="ECO:0007669"/>
    <property type="project" value="UniProtKB-UniRule"/>
</dbReference>
<reference evidence="14 15" key="1">
    <citation type="journal article" date="2016" name="Nat. Commun.">
        <title>Thousands of microbial genomes shed light on interconnected biogeochemical processes in an aquifer system.</title>
        <authorList>
            <person name="Anantharaman K."/>
            <person name="Brown C.T."/>
            <person name="Hug L.A."/>
            <person name="Sharon I."/>
            <person name="Castelle C.J."/>
            <person name="Probst A.J."/>
            <person name="Thomas B.C."/>
            <person name="Singh A."/>
            <person name="Wilkins M.J."/>
            <person name="Karaoz U."/>
            <person name="Brodie E.L."/>
            <person name="Williams K.H."/>
            <person name="Hubbard S.S."/>
            <person name="Banfield J.F."/>
        </authorList>
    </citation>
    <scope>NUCLEOTIDE SEQUENCE [LARGE SCALE GENOMIC DNA]</scope>
</reference>